<name>A0A1Y2I334_9FUNG</name>
<keyword evidence="3" id="KW-1185">Reference proteome</keyword>
<protein>
    <submittedName>
        <fullName evidence="2">Uncharacterized protein</fullName>
    </submittedName>
</protein>
<gene>
    <name evidence="2" type="ORF">BCR44DRAFT_38135</name>
</gene>
<proteinExistence type="predicted"/>
<feature type="compositionally biased region" description="Low complexity" evidence="1">
    <location>
        <begin position="267"/>
        <end position="280"/>
    </location>
</feature>
<evidence type="ECO:0000313" key="3">
    <source>
        <dbReference type="Proteomes" id="UP000193411"/>
    </source>
</evidence>
<organism evidence="2 3">
    <name type="scientific">Catenaria anguillulae PL171</name>
    <dbReference type="NCBI Taxonomy" id="765915"/>
    <lineage>
        <taxon>Eukaryota</taxon>
        <taxon>Fungi</taxon>
        <taxon>Fungi incertae sedis</taxon>
        <taxon>Blastocladiomycota</taxon>
        <taxon>Blastocladiomycetes</taxon>
        <taxon>Blastocladiales</taxon>
        <taxon>Catenariaceae</taxon>
        <taxon>Catenaria</taxon>
    </lineage>
</organism>
<evidence type="ECO:0000256" key="1">
    <source>
        <dbReference type="SAM" id="MobiDB-lite"/>
    </source>
</evidence>
<comment type="caution">
    <text evidence="2">The sequence shown here is derived from an EMBL/GenBank/DDBJ whole genome shotgun (WGS) entry which is preliminary data.</text>
</comment>
<reference evidence="2 3" key="1">
    <citation type="submission" date="2016-07" db="EMBL/GenBank/DDBJ databases">
        <title>Pervasive Adenine N6-methylation of Active Genes in Fungi.</title>
        <authorList>
            <consortium name="DOE Joint Genome Institute"/>
            <person name="Mondo S.J."/>
            <person name="Dannebaum R.O."/>
            <person name="Kuo R.C."/>
            <person name="Labutti K."/>
            <person name="Haridas S."/>
            <person name="Kuo A."/>
            <person name="Salamov A."/>
            <person name="Ahrendt S.R."/>
            <person name="Lipzen A."/>
            <person name="Sullivan W."/>
            <person name="Andreopoulos W.B."/>
            <person name="Clum A."/>
            <person name="Lindquist E."/>
            <person name="Daum C."/>
            <person name="Ramamoorthy G.K."/>
            <person name="Gryganskyi A."/>
            <person name="Culley D."/>
            <person name="Magnuson J.K."/>
            <person name="James T.Y."/>
            <person name="O'Malley M.A."/>
            <person name="Stajich J.E."/>
            <person name="Spatafora J.W."/>
            <person name="Visel A."/>
            <person name="Grigoriev I.V."/>
        </authorList>
    </citation>
    <scope>NUCLEOTIDE SEQUENCE [LARGE SCALE GENOMIC DNA]</scope>
    <source>
        <strain evidence="2 3">PL171</strain>
    </source>
</reference>
<accession>A0A1Y2I334</accession>
<dbReference type="AlphaFoldDB" id="A0A1Y2I334"/>
<feature type="compositionally biased region" description="Basic residues" evidence="1">
    <location>
        <begin position="292"/>
        <end position="301"/>
    </location>
</feature>
<feature type="region of interest" description="Disordered" evidence="1">
    <location>
        <begin position="118"/>
        <end position="139"/>
    </location>
</feature>
<feature type="region of interest" description="Disordered" evidence="1">
    <location>
        <begin position="1"/>
        <end position="32"/>
    </location>
</feature>
<feature type="region of interest" description="Disordered" evidence="1">
    <location>
        <begin position="258"/>
        <end position="307"/>
    </location>
</feature>
<dbReference type="EMBL" id="MCFL01000001">
    <property type="protein sequence ID" value="ORZ41276.1"/>
    <property type="molecule type" value="Genomic_DNA"/>
</dbReference>
<sequence length="415" mass="45248">MDRRKMNVAFPSVKATRTGLRPSVPHSQATPESDVDLAAVRLAQYDARLARIHQRIMREAAAAAGAARLSSGYWRRRVTSPKKKGFTSQTTPSEMIGIPRKAITATIQQSMDMMEDGPAKAKLQRRELSSTDSPPLADTLPSIGELVAALKSRQHQQQARPLTSLLHDMLNPATAAWDAQLNANDGADKLLPKRITKQMPSVAIQVEPPSASRSSSSILPDPFVILNLNDELVASNQPPPKVLSTPTPAAHRRVVVMSRPERDTSDSRASSPPKPAAAAANIDSLPPEPAKQLKRRVKKSTRPSATSTGLVEIVNPDSSKPVSAPQRVIIRTIPDQPRTAQLLDLPEPMVESIKHARHVRRSFVAEHFGASPKRFHMLVEEAAENIFKRIVSSAMLDLDGTLSSLAESIFHGEFV</sequence>
<evidence type="ECO:0000313" key="2">
    <source>
        <dbReference type="EMBL" id="ORZ41276.1"/>
    </source>
</evidence>
<dbReference type="Proteomes" id="UP000193411">
    <property type="component" value="Unassembled WGS sequence"/>
</dbReference>